<feature type="domain" description="RNase H type-1" evidence="1">
    <location>
        <begin position="2"/>
        <end position="63"/>
    </location>
</feature>
<proteinExistence type="predicted"/>
<sequence>FSEVIVDRDNLTVIKKIHAQEIDRSVLSAYIIDAKKTSEDFSGCMFRHVIRNKNELAHILATKGL</sequence>
<dbReference type="Proteomes" id="UP000593575">
    <property type="component" value="Unassembled WGS sequence"/>
</dbReference>
<evidence type="ECO:0000313" key="2">
    <source>
        <dbReference type="EMBL" id="MBA0845651.1"/>
    </source>
</evidence>
<evidence type="ECO:0000259" key="1">
    <source>
        <dbReference type="Pfam" id="PF13456"/>
    </source>
</evidence>
<dbReference type="GO" id="GO:0004523">
    <property type="term" value="F:RNA-DNA hybrid ribonuclease activity"/>
    <property type="evidence" value="ECO:0007669"/>
    <property type="project" value="InterPro"/>
</dbReference>
<name>A0A7J9KH00_9ROSI</name>
<dbReference type="InterPro" id="IPR002156">
    <property type="entry name" value="RNaseH_domain"/>
</dbReference>
<feature type="non-terminal residue" evidence="2">
    <location>
        <position position="1"/>
    </location>
</feature>
<dbReference type="Pfam" id="PF13456">
    <property type="entry name" value="RVT_3"/>
    <property type="match status" value="1"/>
</dbReference>
<keyword evidence="3" id="KW-1185">Reference proteome</keyword>
<dbReference type="EMBL" id="JABFAE010417489">
    <property type="protein sequence ID" value="MBA0845651.1"/>
    <property type="molecule type" value="Genomic_DNA"/>
</dbReference>
<gene>
    <name evidence="2" type="ORF">Goarm_023215</name>
</gene>
<organism evidence="2 3">
    <name type="scientific">Gossypium armourianum</name>
    <dbReference type="NCBI Taxonomy" id="34283"/>
    <lineage>
        <taxon>Eukaryota</taxon>
        <taxon>Viridiplantae</taxon>
        <taxon>Streptophyta</taxon>
        <taxon>Embryophyta</taxon>
        <taxon>Tracheophyta</taxon>
        <taxon>Spermatophyta</taxon>
        <taxon>Magnoliopsida</taxon>
        <taxon>eudicotyledons</taxon>
        <taxon>Gunneridae</taxon>
        <taxon>Pentapetalae</taxon>
        <taxon>rosids</taxon>
        <taxon>malvids</taxon>
        <taxon>Malvales</taxon>
        <taxon>Malvaceae</taxon>
        <taxon>Malvoideae</taxon>
        <taxon>Gossypium</taxon>
    </lineage>
</organism>
<dbReference type="AlphaFoldDB" id="A0A7J9KH00"/>
<accession>A0A7J9KH00</accession>
<reference evidence="2 3" key="1">
    <citation type="journal article" date="2019" name="Genome Biol. Evol.">
        <title>Insights into the evolution of the New World diploid cottons (Gossypium, subgenus Houzingenia) based on genome sequencing.</title>
        <authorList>
            <person name="Grover C.E."/>
            <person name="Arick M.A. 2nd"/>
            <person name="Thrash A."/>
            <person name="Conover J.L."/>
            <person name="Sanders W.S."/>
            <person name="Peterson D.G."/>
            <person name="Frelichowski J.E."/>
            <person name="Scheffler J.A."/>
            <person name="Scheffler B.E."/>
            <person name="Wendel J.F."/>
        </authorList>
    </citation>
    <scope>NUCLEOTIDE SEQUENCE [LARGE SCALE GENOMIC DNA]</scope>
    <source>
        <strain evidence="2">6</strain>
        <tissue evidence="2">Leaf</tissue>
    </source>
</reference>
<comment type="caution">
    <text evidence="2">The sequence shown here is derived from an EMBL/GenBank/DDBJ whole genome shotgun (WGS) entry which is preliminary data.</text>
</comment>
<evidence type="ECO:0000313" key="3">
    <source>
        <dbReference type="Proteomes" id="UP000593575"/>
    </source>
</evidence>
<dbReference type="GO" id="GO:0003676">
    <property type="term" value="F:nucleic acid binding"/>
    <property type="evidence" value="ECO:0007669"/>
    <property type="project" value="InterPro"/>
</dbReference>
<protein>
    <recommendedName>
        <fullName evidence="1">RNase H type-1 domain-containing protein</fullName>
    </recommendedName>
</protein>